<dbReference type="FunFam" id="3.40.50.720:FF:000173">
    <property type="entry name" value="3-oxoacyl-[acyl-carrier protein] reductase"/>
    <property type="match status" value="1"/>
</dbReference>
<evidence type="ECO:0000313" key="4">
    <source>
        <dbReference type="Proteomes" id="UP000434582"/>
    </source>
</evidence>
<dbReference type="PRINTS" id="PR00081">
    <property type="entry name" value="GDHRDH"/>
</dbReference>
<dbReference type="GO" id="GO:0016491">
    <property type="term" value="F:oxidoreductase activity"/>
    <property type="evidence" value="ECO:0007669"/>
    <property type="project" value="UniProtKB-KW"/>
</dbReference>
<dbReference type="SUPFAM" id="SSF51735">
    <property type="entry name" value="NAD(P)-binding Rossmann-fold domains"/>
    <property type="match status" value="1"/>
</dbReference>
<keyword evidence="2" id="KW-0560">Oxidoreductase</keyword>
<proteinExistence type="inferred from homology"/>
<reference evidence="3 4" key="1">
    <citation type="submission" date="2019-10" db="EMBL/GenBank/DDBJ databases">
        <title>Draft whole-genome sequence of the purple nonsulfur photosynthetic bacterium Roseospira navarrensis DSM 15114.</title>
        <authorList>
            <person name="Kyndt J.A."/>
            <person name="Meyer T.E."/>
        </authorList>
    </citation>
    <scope>NUCLEOTIDE SEQUENCE [LARGE SCALE GENOMIC DNA]</scope>
    <source>
        <strain evidence="3 4">DSM 15114</strain>
    </source>
</reference>
<dbReference type="AlphaFoldDB" id="A0A7X1ZDG2"/>
<protein>
    <submittedName>
        <fullName evidence="3">SDR family oxidoreductase</fullName>
    </submittedName>
</protein>
<dbReference type="InterPro" id="IPR036291">
    <property type="entry name" value="NAD(P)-bd_dom_sf"/>
</dbReference>
<comment type="caution">
    <text evidence="3">The sequence shown here is derived from an EMBL/GenBank/DDBJ whole genome shotgun (WGS) entry which is preliminary data.</text>
</comment>
<dbReference type="OrthoDB" id="20590at2"/>
<dbReference type="PANTHER" id="PTHR43639:SF1">
    <property type="entry name" value="SHORT-CHAIN DEHYDROGENASE_REDUCTASE FAMILY PROTEIN"/>
    <property type="match status" value="1"/>
</dbReference>
<sequence length="258" mass="25482">MSSNGPDTSGHKGTLIVTGGSRGIGAAVARRAARDGWAVAVAYSQDSQGAEAVARDIAAAGGHAQAVHCEVTVEADIPALFTFAADRLGPITGLVNNAGITGPVSRVADLKTADLERLVAVNVTGAILCAREAVRRLSTARGGAGGAIVNISSAAARLGGPGELVAYAATKGAIDSLTVGLAREVADEGIRVNGVAPGLIETGIHAAAGAPDRLARLGPAVPIGRAGSAEEVAEAVVWLLSPAASYVTGTTIDVTGGR</sequence>
<keyword evidence="4" id="KW-1185">Reference proteome</keyword>
<dbReference type="InterPro" id="IPR002347">
    <property type="entry name" value="SDR_fam"/>
</dbReference>
<dbReference type="PROSITE" id="PS00061">
    <property type="entry name" value="ADH_SHORT"/>
    <property type="match status" value="1"/>
</dbReference>
<evidence type="ECO:0000256" key="2">
    <source>
        <dbReference type="ARBA" id="ARBA00023002"/>
    </source>
</evidence>
<gene>
    <name evidence="3" type="ORF">GHC57_01590</name>
</gene>
<dbReference type="PRINTS" id="PR00080">
    <property type="entry name" value="SDRFAMILY"/>
</dbReference>
<evidence type="ECO:0000256" key="1">
    <source>
        <dbReference type="ARBA" id="ARBA00006484"/>
    </source>
</evidence>
<dbReference type="InterPro" id="IPR020904">
    <property type="entry name" value="Sc_DH/Rdtase_CS"/>
</dbReference>
<dbReference type="Proteomes" id="UP000434582">
    <property type="component" value="Unassembled WGS sequence"/>
</dbReference>
<accession>A0A7X1ZDG2</accession>
<dbReference type="RefSeq" id="WP_153340461.1">
    <property type="nucleotide sequence ID" value="NZ_WIVE01000002.1"/>
</dbReference>
<name>A0A7X1ZDG2_9PROT</name>
<dbReference type="Gene3D" id="3.40.50.720">
    <property type="entry name" value="NAD(P)-binding Rossmann-like Domain"/>
    <property type="match status" value="1"/>
</dbReference>
<comment type="similarity">
    <text evidence="1">Belongs to the short-chain dehydrogenases/reductases (SDR) family.</text>
</comment>
<dbReference type="EMBL" id="WIVE01000002">
    <property type="protein sequence ID" value="MQX35205.1"/>
    <property type="molecule type" value="Genomic_DNA"/>
</dbReference>
<dbReference type="PANTHER" id="PTHR43639">
    <property type="entry name" value="OXIDOREDUCTASE, SHORT-CHAIN DEHYDROGENASE/REDUCTASE FAMILY (AFU_ORTHOLOGUE AFUA_5G02870)"/>
    <property type="match status" value="1"/>
</dbReference>
<evidence type="ECO:0000313" key="3">
    <source>
        <dbReference type="EMBL" id="MQX35205.1"/>
    </source>
</evidence>
<organism evidence="3 4">
    <name type="scientific">Roseospira navarrensis</name>
    <dbReference type="NCBI Taxonomy" id="140058"/>
    <lineage>
        <taxon>Bacteria</taxon>
        <taxon>Pseudomonadati</taxon>
        <taxon>Pseudomonadota</taxon>
        <taxon>Alphaproteobacteria</taxon>
        <taxon>Rhodospirillales</taxon>
        <taxon>Rhodospirillaceae</taxon>
        <taxon>Roseospira</taxon>
    </lineage>
</organism>
<dbReference type="Pfam" id="PF13561">
    <property type="entry name" value="adh_short_C2"/>
    <property type="match status" value="1"/>
</dbReference>